<keyword evidence="2" id="KW-0167">Capsid protein</keyword>
<dbReference type="Pfam" id="PF12652">
    <property type="entry name" value="CotJB"/>
    <property type="match status" value="1"/>
</dbReference>
<sequence length="87" mass="10562">MDNHNQAQWLHQIQQLEFVTAELNLYLDTHPEDQQALAMYNKAHHELMQALRNYEQIYGPLLSFGFSPVMHSYWKWVDSPWPWEIQY</sequence>
<name>A0A1I6E4R6_9FIRM</name>
<dbReference type="AlphaFoldDB" id="A0A1I6E4R6"/>
<dbReference type="InterPro" id="IPR016571">
    <property type="entry name" value="Spore_coat_assembly_CotJB"/>
</dbReference>
<dbReference type="EMBL" id="FOYM01000026">
    <property type="protein sequence ID" value="SFR12759.1"/>
    <property type="molecule type" value="Genomic_DNA"/>
</dbReference>
<dbReference type="OrthoDB" id="9804099at2"/>
<feature type="domain" description="Protein CotJB" evidence="1">
    <location>
        <begin position="8"/>
        <end position="84"/>
    </location>
</feature>
<dbReference type="PIRSF" id="PIRSF010606">
    <property type="entry name" value="Spore_coat_CotJB"/>
    <property type="match status" value="1"/>
</dbReference>
<evidence type="ECO:0000313" key="2">
    <source>
        <dbReference type="EMBL" id="SFR12759.1"/>
    </source>
</evidence>
<accession>A0A1I6E4R6</accession>
<dbReference type="Proteomes" id="UP000199584">
    <property type="component" value="Unassembled WGS sequence"/>
</dbReference>
<dbReference type="STRING" id="39060.SAMN05660706_1262"/>
<proteinExistence type="predicted"/>
<evidence type="ECO:0000259" key="1">
    <source>
        <dbReference type="Pfam" id="PF12652"/>
    </source>
</evidence>
<organism evidence="2 3">
    <name type="scientific">Desulfoscipio geothermicus DSM 3669</name>
    <dbReference type="NCBI Taxonomy" id="1121426"/>
    <lineage>
        <taxon>Bacteria</taxon>
        <taxon>Bacillati</taxon>
        <taxon>Bacillota</taxon>
        <taxon>Clostridia</taxon>
        <taxon>Eubacteriales</taxon>
        <taxon>Desulfallaceae</taxon>
        <taxon>Desulfoscipio</taxon>
    </lineage>
</organism>
<gene>
    <name evidence="2" type="ORF">SAMN05660706_1262</name>
</gene>
<keyword evidence="2" id="KW-0946">Virion</keyword>
<protein>
    <submittedName>
        <fullName evidence="2">Spore coat protein JB</fullName>
    </submittedName>
</protein>
<dbReference type="InterPro" id="IPR024207">
    <property type="entry name" value="CotJB_dom"/>
</dbReference>
<reference evidence="3" key="1">
    <citation type="submission" date="2016-10" db="EMBL/GenBank/DDBJ databases">
        <authorList>
            <person name="Varghese N."/>
            <person name="Submissions S."/>
        </authorList>
    </citation>
    <scope>NUCLEOTIDE SEQUENCE [LARGE SCALE GENOMIC DNA]</scope>
    <source>
        <strain evidence="3">DSM 3669</strain>
    </source>
</reference>
<evidence type="ECO:0000313" key="3">
    <source>
        <dbReference type="Proteomes" id="UP000199584"/>
    </source>
</evidence>
<dbReference type="RefSeq" id="WP_092485724.1">
    <property type="nucleotide sequence ID" value="NZ_FOYM01000026.1"/>
</dbReference>
<keyword evidence="3" id="KW-1185">Reference proteome</keyword>